<keyword evidence="4" id="KW-0862">Zinc</keyword>
<dbReference type="InterPro" id="IPR047192">
    <property type="entry name" value="Euk_RPA1_DBD_C"/>
</dbReference>
<dbReference type="CDD" id="cd04476">
    <property type="entry name" value="RPA1_DBD_C"/>
    <property type="match status" value="1"/>
</dbReference>
<evidence type="ECO:0000313" key="8">
    <source>
        <dbReference type="EMBL" id="KAJ4809901.1"/>
    </source>
</evidence>
<gene>
    <name evidence="8" type="ORF">LUZ62_022467</name>
</gene>
<keyword evidence="5 8" id="KW-0238">DNA-binding</keyword>
<dbReference type="InterPro" id="IPR012340">
    <property type="entry name" value="NA-bd_OB-fold"/>
</dbReference>
<keyword evidence="2" id="KW-0479">Metal-binding</keyword>
<evidence type="ECO:0000259" key="6">
    <source>
        <dbReference type="Pfam" id="PF02721"/>
    </source>
</evidence>
<dbReference type="Pfam" id="PF02721">
    <property type="entry name" value="DUF223"/>
    <property type="match status" value="1"/>
</dbReference>
<organism evidence="8 9">
    <name type="scientific">Rhynchospora pubera</name>
    <dbReference type="NCBI Taxonomy" id="906938"/>
    <lineage>
        <taxon>Eukaryota</taxon>
        <taxon>Viridiplantae</taxon>
        <taxon>Streptophyta</taxon>
        <taxon>Embryophyta</taxon>
        <taxon>Tracheophyta</taxon>
        <taxon>Spermatophyta</taxon>
        <taxon>Magnoliopsida</taxon>
        <taxon>Liliopsida</taxon>
        <taxon>Poales</taxon>
        <taxon>Cyperaceae</taxon>
        <taxon>Cyperoideae</taxon>
        <taxon>Rhynchosporeae</taxon>
        <taxon>Rhynchospora</taxon>
    </lineage>
</organism>
<proteinExistence type="inferred from homology"/>
<evidence type="ECO:0000256" key="5">
    <source>
        <dbReference type="ARBA" id="ARBA00023125"/>
    </source>
</evidence>
<evidence type="ECO:0000256" key="2">
    <source>
        <dbReference type="ARBA" id="ARBA00022723"/>
    </source>
</evidence>
<evidence type="ECO:0000313" key="9">
    <source>
        <dbReference type="Proteomes" id="UP001140206"/>
    </source>
</evidence>
<sequence length="405" mass="46467">MVEQEKKIVPLSLLTNKLDRPRIVARVLKIWHACNPLTGIAFDIDFTLIDAEGTAIQGTMAVDDSDVILQEMHEGNVYEFYLFRVIPARKKYCAVSHNWQVKFNRAVVLKPVSVSDRYQEIPFRFFNFCQFEELGKQIVGEHVVVDAIGRINRLSAIREVVKDDVVVYVRTVEIANERNTTVPISLWGEHINELKEELTIKSHPTVVAISSLRLRLFPGQVSANLKPVIAGKLGKADSLNASNSDYVKLDHLLSLDPEQEKNRDYKCIATVEEVLGEQDWYYKSCPRDKKRLKRCQKDGYKCPKCYLKINEEQTVPRLRLCISVKDSTASVDFVILGRRVEHLLGVTTQQLLHAQRIENQFMPSKIQALINRTVLFTVRCCAYPVRYNYRTFNVCQTDPTPRLPS</sequence>
<dbReference type="PANTHER" id="PTHR47165:SF4">
    <property type="entry name" value="OS03G0429900 PROTEIN"/>
    <property type="match status" value="1"/>
</dbReference>
<dbReference type="GO" id="GO:0003677">
    <property type="term" value="F:DNA binding"/>
    <property type="evidence" value="ECO:0007669"/>
    <property type="project" value="UniProtKB-KW"/>
</dbReference>
<name>A0AAV8H1E0_9POAL</name>
<comment type="similarity">
    <text evidence="1">Belongs to the replication factor A protein 1 family.</text>
</comment>
<dbReference type="AlphaFoldDB" id="A0AAV8H1E0"/>
<reference evidence="8" key="1">
    <citation type="submission" date="2022-08" db="EMBL/GenBank/DDBJ databases">
        <authorList>
            <person name="Marques A."/>
        </authorList>
    </citation>
    <scope>NUCLEOTIDE SEQUENCE</scope>
    <source>
        <strain evidence="8">RhyPub2mFocal</strain>
        <tissue evidence="8">Leaves</tissue>
    </source>
</reference>
<feature type="domain" description="Replication protein A 70 kDa DNA-binding subunit B/D first OB fold" evidence="6">
    <location>
        <begin position="14"/>
        <end position="110"/>
    </location>
</feature>
<accession>A0AAV8H1E0</accession>
<dbReference type="InterPro" id="IPR003871">
    <property type="entry name" value="RFA1B/D_OB_1st"/>
</dbReference>
<dbReference type="Gene3D" id="2.40.50.140">
    <property type="entry name" value="Nucleic acid-binding proteins"/>
    <property type="match status" value="3"/>
</dbReference>
<dbReference type="PANTHER" id="PTHR47165">
    <property type="entry name" value="OS03G0429900 PROTEIN"/>
    <property type="match status" value="1"/>
</dbReference>
<evidence type="ECO:0000256" key="4">
    <source>
        <dbReference type="ARBA" id="ARBA00022833"/>
    </source>
</evidence>
<evidence type="ECO:0000256" key="1">
    <source>
        <dbReference type="ARBA" id="ARBA00005690"/>
    </source>
</evidence>
<dbReference type="Proteomes" id="UP001140206">
    <property type="component" value="Chromosome 1"/>
</dbReference>
<protein>
    <submittedName>
        <fullName evidence="8">Replication protein A 70 kDa DNA-binding subunit B</fullName>
    </submittedName>
</protein>
<dbReference type="SUPFAM" id="SSF50249">
    <property type="entry name" value="Nucleic acid-binding proteins"/>
    <property type="match status" value="3"/>
</dbReference>
<comment type="caution">
    <text evidence="8">The sequence shown here is derived from an EMBL/GenBank/DDBJ whole genome shotgun (WGS) entry which is preliminary data.</text>
</comment>
<evidence type="ECO:0000256" key="3">
    <source>
        <dbReference type="ARBA" id="ARBA00022771"/>
    </source>
</evidence>
<keyword evidence="3" id="KW-0863">Zinc-finger</keyword>
<dbReference type="GO" id="GO:0008270">
    <property type="term" value="F:zinc ion binding"/>
    <property type="evidence" value="ECO:0007669"/>
    <property type="project" value="UniProtKB-KW"/>
</dbReference>
<keyword evidence="9" id="KW-1185">Reference proteome</keyword>
<dbReference type="InterPro" id="IPR013955">
    <property type="entry name" value="Rep_factor-A_C"/>
</dbReference>
<dbReference type="EMBL" id="JAMFTS010000001">
    <property type="protein sequence ID" value="KAJ4809901.1"/>
    <property type="molecule type" value="Genomic_DNA"/>
</dbReference>
<dbReference type="Pfam" id="PF08646">
    <property type="entry name" value="Rep_fac-A_C"/>
    <property type="match status" value="1"/>
</dbReference>
<feature type="domain" description="Replication factor A C-terminal" evidence="7">
    <location>
        <begin position="266"/>
        <end position="380"/>
    </location>
</feature>
<evidence type="ECO:0000259" key="7">
    <source>
        <dbReference type="Pfam" id="PF08646"/>
    </source>
</evidence>